<proteinExistence type="predicted"/>
<feature type="transmembrane region" description="Helical" evidence="5">
    <location>
        <begin position="95"/>
        <end position="116"/>
    </location>
</feature>
<dbReference type="SUPFAM" id="SSF81321">
    <property type="entry name" value="Family A G protein-coupled receptor-like"/>
    <property type="match status" value="1"/>
</dbReference>
<name>A0ABW5LCS8_9FLAO</name>
<reference evidence="8" key="1">
    <citation type="journal article" date="2019" name="Int. J. Syst. Evol. Microbiol.">
        <title>The Global Catalogue of Microorganisms (GCM) 10K type strain sequencing project: providing services to taxonomists for standard genome sequencing and annotation.</title>
        <authorList>
            <consortium name="The Broad Institute Genomics Platform"/>
            <consortium name="The Broad Institute Genome Sequencing Center for Infectious Disease"/>
            <person name="Wu L."/>
            <person name="Ma J."/>
        </authorList>
    </citation>
    <scope>NUCLEOTIDE SEQUENCE [LARGE SCALE GENOMIC DNA]</scope>
    <source>
        <strain evidence="8">KCTC 52274</strain>
    </source>
</reference>
<keyword evidence="8" id="KW-1185">Reference proteome</keyword>
<gene>
    <name evidence="7" type="ORF">ACFSR1_06160</name>
</gene>
<feature type="transmembrane region" description="Helical" evidence="5">
    <location>
        <begin position="69"/>
        <end position="89"/>
    </location>
</feature>
<evidence type="ECO:0000256" key="4">
    <source>
        <dbReference type="ARBA" id="ARBA00023136"/>
    </source>
</evidence>
<keyword evidence="3 5" id="KW-1133">Transmembrane helix</keyword>
<dbReference type="Pfam" id="PF01740">
    <property type="entry name" value="STAS"/>
    <property type="match status" value="1"/>
</dbReference>
<feature type="transmembrane region" description="Helical" evidence="5">
    <location>
        <begin position="379"/>
        <end position="409"/>
    </location>
</feature>
<dbReference type="InterPro" id="IPR001902">
    <property type="entry name" value="SLC26A/SulP_fam"/>
</dbReference>
<feature type="domain" description="STAS" evidence="6">
    <location>
        <begin position="446"/>
        <end position="550"/>
    </location>
</feature>
<feature type="transmembrane region" description="Helical" evidence="5">
    <location>
        <begin position="199"/>
        <end position="216"/>
    </location>
</feature>
<evidence type="ECO:0000256" key="3">
    <source>
        <dbReference type="ARBA" id="ARBA00022989"/>
    </source>
</evidence>
<feature type="transmembrane region" description="Helical" evidence="5">
    <location>
        <begin position="20"/>
        <end position="40"/>
    </location>
</feature>
<dbReference type="Pfam" id="PF00916">
    <property type="entry name" value="Sulfate_transp"/>
    <property type="match status" value="1"/>
</dbReference>
<keyword evidence="2 5" id="KW-0812">Transmembrane</keyword>
<dbReference type="Gene3D" id="3.30.750.24">
    <property type="entry name" value="STAS domain"/>
    <property type="match status" value="1"/>
</dbReference>
<dbReference type="SUPFAM" id="SSF52091">
    <property type="entry name" value="SpoIIaa-like"/>
    <property type="match status" value="1"/>
</dbReference>
<evidence type="ECO:0000256" key="1">
    <source>
        <dbReference type="ARBA" id="ARBA00004141"/>
    </source>
</evidence>
<feature type="transmembrane region" description="Helical" evidence="5">
    <location>
        <begin position="349"/>
        <end position="367"/>
    </location>
</feature>
<dbReference type="InterPro" id="IPR002645">
    <property type="entry name" value="STAS_dom"/>
</dbReference>
<protein>
    <submittedName>
        <fullName evidence="7">SulP family inorganic anion transporter</fullName>
    </submittedName>
</protein>
<dbReference type="PANTHER" id="PTHR11814">
    <property type="entry name" value="SULFATE TRANSPORTER"/>
    <property type="match status" value="1"/>
</dbReference>
<dbReference type="NCBIfam" id="TIGR00815">
    <property type="entry name" value="sulP"/>
    <property type="match status" value="1"/>
</dbReference>
<feature type="transmembrane region" description="Helical" evidence="5">
    <location>
        <begin position="246"/>
        <end position="265"/>
    </location>
</feature>
<accession>A0ABW5LCS8</accession>
<dbReference type="EMBL" id="JBHULE010000008">
    <property type="protein sequence ID" value="MFD2562247.1"/>
    <property type="molecule type" value="Genomic_DNA"/>
</dbReference>
<evidence type="ECO:0000259" key="6">
    <source>
        <dbReference type="PROSITE" id="PS50801"/>
    </source>
</evidence>
<evidence type="ECO:0000256" key="5">
    <source>
        <dbReference type="SAM" id="Phobius"/>
    </source>
</evidence>
<dbReference type="InterPro" id="IPR036513">
    <property type="entry name" value="STAS_dom_sf"/>
</dbReference>
<feature type="transmembrane region" description="Helical" evidence="5">
    <location>
        <begin position="323"/>
        <end position="344"/>
    </location>
</feature>
<evidence type="ECO:0000256" key="2">
    <source>
        <dbReference type="ARBA" id="ARBA00022692"/>
    </source>
</evidence>
<comment type="subcellular location">
    <subcellularLocation>
        <location evidence="1">Membrane</location>
        <topology evidence="1">Multi-pass membrane protein</topology>
    </subcellularLocation>
</comment>
<keyword evidence="4 5" id="KW-0472">Membrane</keyword>
<dbReference type="PROSITE" id="PS50801">
    <property type="entry name" value="STAS"/>
    <property type="match status" value="1"/>
</dbReference>
<feature type="transmembrane region" description="Helical" evidence="5">
    <location>
        <begin position="128"/>
        <end position="146"/>
    </location>
</feature>
<organism evidence="7 8">
    <name type="scientific">Aquimarina rubra</name>
    <dbReference type="NCBI Taxonomy" id="1920033"/>
    <lineage>
        <taxon>Bacteria</taxon>
        <taxon>Pseudomonadati</taxon>
        <taxon>Bacteroidota</taxon>
        <taxon>Flavobacteriia</taxon>
        <taxon>Flavobacteriales</taxon>
        <taxon>Flavobacteriaceae</taxon>
        <taxon>Aquimarina</taxon>
    </lineage>
</organism>
<evidence type="ECO:0000313" key="8">
    <source>
        <dbReference type="Proteomes" id="UP001597319"/>
    </source>
</evidence>
<sequence>MLPVLESLIGYNKATLAADAVAGITVGVVLIPQAIAYALLMGTPPIYGLYACLIPLVLYAFFGTSRQLSIGPVAVTAILVMSGVSQIAVPFTPEFTNLVIFSGLLIGILQLALSFLRMGFLVNLISQPVISGFISAAAIIIIISQLSESLGIEIPNFDYTHESIWFVMQNISSIHLITVGMCLGSILIMLILKKWKRSFPGALFVLIITTIITIVFDLKSKGLSVIEDVPKGLPSFSIPEMNYDSVVALIPSVLTVTFIGYVGSIGIAKSLEMKNRDHIVKPNQELLALGIAKIVGAFFQAIPSSGSYSRSAINDEAGGKTTISSIITVIMVIISLLFLTSFFYYIPKAVLAAIILVSVFGLINFSEAKHLLQLRRREFIVMIITFVGTLVFGVEKGIFIGVILSYIFLQYYSSRPHIAELVNIPGTQYYRNINRFSGAERSSKYLIIRFDDQLYFANTSYFKETILRYVQKRNPLPEFLILDSTNIHDIDSTGLHVLEDVHRYLEESGVQLLISGTIGPVRDFLKRSGFTDTLGIQHNFLNIIDAVNFTENKTVQKNSLEVAVQHNQKRSFLD</sequence>
<comment type="caution">
    <text evidence="7">The sequence shown here is derived from an EMBL/GenBank/DDBJ whole genome shotgun (WGS) entry which is preliminary data.</text>
</comment>
<dbReference type="RefSeq" id="WP_378291364.1">
    <property type="nucleotide sequence ID" value="NZ_JBHULE010000008.1"/>
</dbReference>
<evidence type="ECO:0000313" key="7">
    <source>
        <dbReference type="EMBL" id="MFD2562247.1"/>
    </source>
</evidence>
<feature type="transmembrane region" description="Helical" evidence="5">
    <location>
        <begin position="166"/>
        <end position="192"/>
    </location>
</feature>
<feature type="transmembrane region" description="Helical" evidence="5">
    <location>
        <begin position="46"/>
        <end position="62"/>
    </location>
</feature>
<dbReference type="Proteomes" id="UP001597319">
    <property type="component" value="Unassembled WGS sequence"/>
</dbReference>
<dbReference type="CDD" id="cd07042">
    <property type="entry name" value="STAS_SulP_like_sulfate_transporter"/>
    <property type="match status" value="1"/>
</dbReference>
<dbReference type="InterPro" id="IPR011547">
    <property type="entry name" value="SLC26A/SulP_dom"/>
</dbReference>